<keyword evidence="1" id="KW-0812">Transmembrane</keyword>
<evidence type="ECO:0000313" key="5">
    <source>
        <dbReference type="Proteomes" id="UP000254374"/>
    </source>
</evidence>
<reference evidence="2 4" key="1">
    <citation type="submission" date="2017-01" db="EMBL/GenBank/DDBJ databases">
        <authorList>
            <person name="Varghese N."/>
            <person name="Submissions S."/>
        </authorList>
    </citation>
    <scope>NUCLEOTIDE SEQUENCE [LARGE SCALE GENOMIC DNA]</scope>
    <source>
        <strain evidence="2 4">ATCC 33342</strain>
    </source>
</reference>
<proteinExistence type="predicted"/>
<evidence type="ECO:0000313" key="3">
    <source>
        <dbReference type="EMBL" id="STO92133.1"/>
    </source>
</evidence>
<dbReference type="Proteomes" id="UP000254374">
    <property type="component" value="Unassembled WGS sequence"/>
</dbReference>
<protein>
    <submittedName>
        <fullName evidence="3">Uncharacterized protein</fullName>
    </submittedName>
</protein>
<evidence type="ECO:0000313" key="2">
    <source>
        <dbReference type="EMBL" id="SIR39327.1"/>
    </source>
</evidence>
<gene>
    <name evidence="3" type="ORF">NCTC11401_03376</name>
    <name evidence="2" type="ORF">SAMN05421777_11189</name>
</gene>
<dbReference type="Proteomes" id="UP000186808">
    <property type="component" value="Unassembled WGS sequence"/>
</dbReference>
<organism evidence="3 5">
    <name type="scientific">Fluoribacter gormanii</name>
    <dbReference type="NCBI Taxonomy" id="464"/>
    <lineage>
        <taxon>Bacteria</taxon>
        <taxon>Pseudomonadati</taxon>
        <taxon>Pseudomonadota</taxon>
        <taxon>Gammaproteobacteria</taxon>
        <taxon>Legionellales</taxon>
        <taxon>Legionellaceae</taxon>
        <taxon>Fluoribacter</taxon>
    </lineage>
</organism>
<reference evidence="3 5" key="2">
    <citation type="submission" date="2018-06" db="EMBL/GenBank/DDBJ databases">
        <authorList>
            <consortium name="Pathogen Informatics"/>
            <person name="Doyle S."/>
        </authorList>
    </citation>
    <scope>NUCLEOTIDE SEQUENCE [LARGE SCALE GENOMIC DNA]</scope>
    <source>
        <strain evidence="3 5">NCTC11401</strain>
    </source>
</reference>
<keyword evidence="1" id="KW-0472">Membrane</keyword>
<accession>A0A377IVC6</accession>
<sequence length="47" mass="5396">MLNFKLKVTLFFSALIIIQSLIGYALFQQIKDDDLIMFATIQAITMI</sequence>
<dbReference type="EMBL" id="FTNL01000011">
    <property type="protein sequence ID" value="SIR39327.1"/>
    <property type="molecule type" value="Genomic_DNA"/>
</dbReference>
<keyword evidence="1" id="KW-1133">Transmembrane helix</keyword>
<evidence type="ECO:0000313" key="4">
    <source>
        <dbReference type="Proteomes" id="UP000186808"/>
    </source>
</evidence>
<dbReference type="EMBL" id="UGGV01000002">
    <property type="protein sequence ID" value="STO92133.1"/>
    <property type="molecule type" value="Genomic_DNA"/>
</dbReference>
<dbReference type="RefSeq" id="WP_154668514.1">
    <property type="nucleotide sequence ID" value="NZ_FTNL01000011.1"/>
</dbReference>
<evidence type="ECO:0000256" key="1">
    <source>
        <dbReference type="SAM" id="Phobius"/>
    </source>
</evidence>
<feature type="transmembrane region" description="Helical" evidence="1">
    <location>
        <begin position="6"/>
        <end position="27"/>
    </location>
</feature>
<dbReference type="AlphaFoldDB" id="A0A377IVC6"/>
<keyword evidence="4" id="KW-1185">Reference proteome</keyword>
<name>A0A377IVC6_9GAMM</name>